<organism evidence="3 4">
    <name type="scientific">Nocardia cerradoensis</name>
    <dbReference type="NCBI Taxonomy" id="85688"/>
    <lineage>
        <taxon>Bacteria</taxon>
        <taxon>Bacillati</taxon>
        <taxon>Actinomycetota</taxon>
        <taxon>Actinomycetes</taxon>
        <taxon>Mycobacteriales</taxon>
        <taxon>Nocardiaceae</taxon>
        <taxon>Nocardia</taxon>
    </lineage>
</organism>
<evidence type="ECO:0000313" key="3">
    <source>
        <dbReference type="EMBL" id="OXR43427.1"/>
    </source>
</evidence>
<feature type="region of interest" description="Disordered" evidence="1">
    <location>
        <begin position="152"/>
        <end position="174"/>
    </location>
</feature>
<dbReference type="Proteomes" id="UP000215506">
    <property type="component" value="Unassembled WGS sequence"/>
</dbReference>
<protein>
    <recommendedName>
        <fullName evidence="5">DUF4383 domain-containing protein</fullName>
    </recommendedName>
</protein>
<comment type="caution">
    <text evidence="3">The sequence shown here is derived from an EMBL/GenBank/DDBJ whole genome shotgun (WGS) entry which is preliminary data.</text>
</comment>
<gene>
    <name evidence="3" type="ORF">B7C42_04294</name>
</gene>
<keyword evidence="2" id="KW-0472">Membrane</keyword>
<dbReference type="EMBL" id="NGAF01000009">
    <property type="protein sequence ID" value="OXR43427.1"/>
    <property type="molecule type" value="Genomic_DNA"/>
</dbReference>
<reference evidence="3 4" key="1">
    <citation type="submission" date="2017-07" db="EMBL/GenBank/DDBJ databases">
        <title>First draft Genome Sequence of Nocardia cerradoensis isolated from human infection.</title>
        <authorList>
            <person name="Carrasco G."/>
        </authorList>
    </citation>
    <scope>NUCLEOTIDE SEQUENCE [LARGE SCALE GENOMIC DNA]</scope>
    <source>
        <strain evidence="3 4">CNM20130759</strain>
    </source>
</reference>
<feature type="transmembrane region" description="Helical" evidence="2">
    <location>
        <begin position="18"/>
        <end position="39"/>
    </location>
</feature>
<dbReference type="AlphaFoldDB" id="A0A231H3K0"/>
<feature type="transmembrane region" description="Helical" evidence="2">
    <location>
        <begin position="59"/>
        <end position="81"/>
    </location>
</feature>
<evidence type="ECO:0000313" key="4">
    <source>
        <dbReference type="Proteomes" id="UP000215506"/>
    </source>
</evidence>
<evidence type="ECO:0008006" key="5">
    <source>
        <dbReference type="Google" id="ProtNLM"/>
    </source>
</evidence>
<sequence>MATASVSRHRARVSPVQAAAYVVGAAFLVVGVLGFIPGVTTNYDMLTWTGHHSGAELFGVFQVSALHNIVHLVFGVAGLAMGRTTMTARTYLIAGGVVYLALWVYGLVVDKESTANVIPVNTADNWLHLGLGAAMLLLGLFLGPAGDRPILFEGSPQPGRPESAPPGTGHGRTD</sequence>
<evidence type="ECO:0000256" key="2">
    <source>
        <dbReference type="SAM" id="Phobius"/>
    </source>
</evidence>
<keyword evidence="2" id="KW-0812">Transmembrane</keyword>
<accession>A0A231H3K0</accession>
<evidence type="ECO:0000256" key="1">
    <source>
        <dbReference type="SAM" id="MobiDB-lite"/>
    </source>
</evidence>
<keyword evidence="2" id="KW-1133">Transmembrane helix</keyword>
<proteinExistence type="predicted"/>
<dbReference type="RefSeq" id="WP_094026305.1">
    <property type="nucleotide sequence ID" value="NZ_NGAF01000009.1"/>
</dbReference>
<name>A0A231H3K0_9NOCA</name>
<feature type="transmembrane region" description="Helical" evidence="2">
    <location>
        <begin position="126"/>
        <end position="143"/>
    </location>
</feature>
<feature type="transmembrane region" description="Helical" evidence="2">
    <location>
        <begin position="88"/>
        <end position="106"/>
    </location>
</feature>
<dbReference type="Pfam" id="PF14325">
    <property type="entry name" value="DUF4383"/>
    <property type="match status" value="1"/>
</dbReference>
<keyword evidence="4" id="KW-1185">Reference proteome</keyword>